<sequence>MDMRAPAQLLELLLLWLTGARCAIQMTQSPSSPSATVGDRVTITCRVSQNINNNLAWYQQKPGKTPKLLHPVFKLGFPLGSAAVDLGRITLSPSAACSLKMLQLISVNMVIVTLPQCYKP</sequence>
<dbReference type="Bgee" id="ENSMMUG00000059360">
    <property type="expression patterns" value="Expressed in spleen and 5 other cell types or tissues"/>
</dbReference>
<dbReference type="InterPro" id="IPR036179">
    <property type="entry name" value="Ig-like_dom_sf"/>
</dbReference>
<proteinExistence type="predicted"/>
<dbReference type="SUPFAM" id="SSF48726">
    <property type="entry name" value="Immunoglobulin"/>
    <property type="match status" value="1"/>
</dbReference>
<feature type="chain" id="PRO_5023834528" description="Immunoglobulin V-set domain-containing protein" evidence="1">
    <location>
        <begin position="23"/>
        <end position="120"/>
    </location>
</feature>
<evidence type="ECO:0000313" key="3">
    <source>
        <dbReference type="Proteomes" id="UP000006718"/>
    </source>
</evidence>
<reference evidence="2" key="4">
    <citation type="submission" date="2025-09" db="UniProtKB">
        <authorList>
            <consortium name="Ensembl"/>
        </authorList>
    </citation>
    <scope>IDENTIFICATION</scope>
    <source>
        <strain evidence="2">17573</strain>
    </source>
</reference>
<dbReference type="Proteomes" id="UP000006718">
    <property type="component" value="Chromosome 13"/>
</dbReference>
<feature type="signal peptide" evidence="1">
    <location>
        <begin position="1"/>
        <end position="22"/>
    </location>
</feature>
<dbReference type="Gene3D" id="2.60.40.10">
    <property type="entry name" value="Immunoglobulins"/>
    <property type="match status" value="1"/>
</dbReference>
<dbReference type="OMA" id="NCKSREH"/>
<dbReference type="InterPro" id="IPR013783">
    <property type="entry name" value="Ig-like_fold"/>
</dbReference>
<evidence type="ECO:0000256" key="1">
    <source>
        <dbReference type="SAM" id="SignalP"/>
    </source>
</evidence>
<dbReference type="GO" id="GO:0019814">
    <property type="term" value="C:immunoglobulin complex"/>
    <property type="evidence" value="ECO:0000318"/>
    <property type="project" value="GO_Central"/>
</dbReference>
<reference evidence="3" key="1">
    <citation type="journal article" date="2007" name="Science">
        <title>Evolutionary and biomedical insights from the rhesus macaque genome.</title>
        <authorList>
            <person name="Gibbs R.A."/>
            <person name="Rogers J."/>
            <person name="Katze M.G."/>
            <person name="Bumgarner R."/>
            <person name="Weinstock G.M."/>
            <person name="Mardis E.R."/>
            <person name="Remington K.A."/>
            <person name="Strausberg R.L."/>
            <person name="Venter J.C."/>
            <person name="Wilson R.K."/>
            <person name="Batzer M.A."/>
            <person name="Bustamante C.D."/>
            <person name="Eichler E.E."/>
            <person name="Hahn M.W."/>
            <person name="Hardison R.C."/>
            <person name="Makova K.D."/>
            <person name="Miller W."/>
            <person name="Milosavljevic A."/>
            <person name="Palermo R.E."/>
            <person name="Siepel A."/>
            <person name="Sikela J.M."/>
            <person name="Attaway T."/>
            <person name="Bell S."/>
            <person name="Bernard K.E."/>
            <person name="Buhay C.J."/>
            <person name="Chandrabose M.N."/>
            <person name="Dao M."/>
            <person name="Davis C."/>
            <person name="Delehaunty K.D."/>
            <person name="Ding Y."/>
            <person name="Dinh H.H."/>
            <person name="Dugan-Rocha S."/>
            <person name="Fulton L.A."/>
            <person name="Gabisi R.A."/>
            <person name="Garner T.T."/>
            <person name="Godfrey J."/>
            <person name="Hawes A.C."/>
            <person name="Hernandez J."/>
            <person name="Hines S."/>
            <person name="Holder M."/>
            <person name="Hume J."/>
            <person name="Jhangiani S.N."/>
            <person name="Joshi V."/>
            <person name="Khan Z.M."/>
            <person name="Kirkness E.F."/>
            <person name="Cree A."/>
            <person name="Fowler R.G."/>
            <person name="Lee S."/>
            <person name="Lewis L.R."/>
            <person name="Li Z."/>
            <person name="Liu Y.-S."/>
            <person name="Moore S.M."/>
            <person name="Muzny D."/>
            <person name="Nazareth L.V."/>
            <person name="Ngo D.N."/>
            <person name="Okwuonu G.O."/>
            <person name="Pai G."/>
            <person name="Parker D."/>
            <person name="Paul H.A."/>
            <person name="Pfannkoch C."/>
            <person name="Pohl C.S."/>
            <person name="Rogers Y.-H.C."/>
            <person name="Ruiz S.J."/>
            <person name="Sabo A."/>
            <person name="Santibanez J."/>
            <person name="Schneider B.W."/>
            <person name="Smith S.M."/>
            <person name="Sodergren E."/>
            <person name="Svatek A.F."/>
            <person name="Utterback T.R."/>
            <person name="Vattathil S."/>
            <person name="Warren W."/>
            <person name="White C.S."/>
            <person name="Chinwalla A.T."/>
            <person name="Feng Y."/>
            <person name="Halpern A.L."/>
            <person name="Hillier L.W."/>
            <person name="Huang X."/>
            <person name="Minx P."/>
            <person name="Nelson J.O."/>
            <person name="Pepin K.H."/>
            <person name="Qin X."/>
            <person name="Sutton G.G."/>
            <person name="Venter E."/>
            <person name="Walenz B.P."/>
            <person name="Wallis J.W."/>
            <person name="Worley K.C."/>
            <person name="Yang S.-P."/>
            <person name="Jones S.M."/>
            <person name="Marra M.A."/>
            <person name="Rocchi M."/>
            <person name="Schein J.E."/>
            <person name="Baertsch R."/>
            <person name="Clarke L."/>
            <person name="Csuros M."/>
            <person name="Glasscock J."/>
            <person name="Harris R.A."/>
            <person name="Havlak P."/>
            <person name="Jackson A.R."/>
            <person name="Jiang H."/>
            <person name="Liu Y."/>
            <person name="Messina D.N."/>
            <person name="Shen Y."/>
            <person name="Song H.X.-Z."/>
            <person name="Wylie T."/>
            <person name="Zhang L."/>
            <person name="Birney E."/>
            <person name="Han K."/>
            <person name="Konkel M.K."/>
            <person name="Lee J."/>
            <person name="Smit A.F.A."/>
            <person name="Ullmer B."/>
            <person name="Wang H."/>
            <person name="Xing J."/>
            <person name="Burhans R."/>
            <person name="Cheng Z."/>
            <person name="Karro J.E."/>
            <person name="Ma J."/>
            <person name="Raney B."/>
            <person name="She X."/>
            <person name="Cox M.J."/>
            <person name="Demuth J.P."/>
            <person name="Dumas L.J."/>
            <person name="Han S.-G."/>
            <person name="Hopkins J."/>
            <person name="Karimpour-Fard A."/>
            <person name="Kim Y.H."/>
            <person name="Pollack J.R."/>
            <person name="Vinar T."/>
            <person name="Addo-Quaye C."/>
            <person name="Degenhardt J."/>
            <person name="Denby A."/>
            <person name="Hubisz M.J."/>
            <person name="Indap A."/>
            <person name="Kosiol C."/>
            <person name="Lahn B.T."/>
            <person name="Lawson H.A."/>
            <person name="Marklein A."/>
            <person name="Nielsen R."/>
            <person name="Vallender E.J."/>
            <person name="Clark A.G."/>
            <person name="Ferguson B."/>
            <person name="Hernandez R.D."/>
            <person name="Hirani K."/>
            <person name="Kehrer-Sawatzki H."/>
            <person name="Kolb J."/>
            <person name="Patil S."/>
            <person name="Pu L.-L."/>
            <person name="Ren Y."/>
            <person name="Smith D.G."/>
            <person name="Wheeler D.A."/>
            <person name="Schenck I."/>
            <person name="Ball E.V."/>
            <person name="Chen R."/>
            <person name="Cooper D.N."/>
            <person name="Giardine B."/>
            <person name="Hsu F."/>
            <person name="Kent W.J."/>
            <person name="Lesk A."/>
            <person name="Nelson D.L."/>
            <person name="O'brien W.E."/>
            <person name="Pruefer K."/>
            <person name="Stenson P.D."/>
            <person name="Wallace J.C."/>
            <person name="Ke H."/>
            <person name="Liu X.-M."/>
            <person name="Wang P."/>
            <person name="Xiang A.P."/>
            <person name="Yang F."/>
            <person name="Barber G.P."/>
            <person name="Haussler D."/>
            <person name="Karolchik D."/>
            <person name="Kern A.D."/>
            <person name="Kuhn R.M."/>
            <person name="Smith K.E."/>
            <person name="Zwieg A.S."/>
        </authorList>
    </citation>
    <scope>NUCLEOTIDE SEQUENCE [LARGE SCALE GENOMIC DNA]</scope>
    <source>
        <strain evidence="3">17573</strain>
    </source>
</reference>
<organism evidence="2 3">
    <name type="scientific">Macaca mulatta</name>
    <name type="common">Rhesus macaque</name>
    <dbReference type="NCBI Taxonomy" id="9544"/>
    <lineage>
        <taxon>Eukaryota</taxon>
        <taxon>Metazoa</taxon>
        <taxon>Chordata</taxon>
        <taxon>Craniata</taxon>
        <taxon>Vertebrata</taxon>
        <taxon>Euteleostomi</taxon>
        <taxon>Mammalia</taxon>
        <taxon>Eutheria</taxon>
        <taxon>Euarchontoglires</taxon>
        <taxon>Primates</taxon>
        <taxon>Haplorrhini</taxon>
        <taxon>Catarrhini</taxon>
        <taxon>Cercopithecidae</taxon>
        <taxon>Cercopithecinae</taxon>
        <taxon>Macaca</taxon>
    </lineage>
</organism>
<accession>A0A5F8AVB3</accession>
<keyword evidence="1" id="KW-0732">Signal</keyword>
<dbReference type="Ensembl" id="ENSMMUT00000089636.1">
    <property type="protein sequence ID" value="ENSMMUP00000080971.1"/>
    <property type="gene ID" value="ENSMMUG00000059360.1"/>
</dbReference>
<dbReference type="VEuPathDB" id="HostDB:ENSMMUG00000059360"/>
<keyword evidence="3" id="KW-1185">Reference proteome</keyword>
<evidence type="ECO:0000313" key="2">
    <source>
        <dbReference type="Ensembl" id="ENSMMUP00000080971.1"/>
    </source>
</evidence>
<evidence type="ECO:0008006" key="4">
    <source>
        <dbReference type="Google" id="ProtNLM"/>
    </source>
</evidence>
<dbReference type="InParanoid" id="A0A5F8AVB3"/>
<dbReference type="GeneTree" id="ENSGT00940000153048"/>
<dbReference type="InterPro" id="IPR050150">
    <property type="entry name" value="IgV_Light_Chain"/>
</dbReference>
<reference evidence="2" key="3">
    <citation type="submission" date="2025-08" db="UniProtKB">
        <authorList>
            <consortium name="Ensembl"/>
        </authorList>
    </citation>
    <scope>IDENTIFICATION</scope>
    <source>
        <strain evidence="2">17573</strain>
    </source>
</reference>
<reference evidence="2" key="2">
    <citation type="submission" date="2019-01" db="EMBL/GenBank/DDBJ databases">
        <authorList>
            <person name="Graves T."/>
            <person name="Eichler E.E."/>
            <person name="Wilson R.K."/>
        </authorList>
    </citation>
    <scope>NUCLEOTIDE SEQUENCE [LARGE SCALE GENOMIC DNA]</scope>
    <source>
        <strain evidence="2">17573</strain>
    </source>
</reference>
<dbReference type="AlphaFoldDB" id="A0A5F8AVB3"/>
<dbReference type="PANTHER" id="PTHR23267">
    <property type="entry name" value="IMMUNOGLOBULIN LIGHT CHAIN"/>
    <property type="match status" value="1"/>
</dbReference>
<protein>
    <recommendedName>
        <fullName evidence="4">Immunoglobulin V-set domain-containing protein</fullName>
    </recommendedName>
</protein>
<dbReference type="SMR" id="A0A5F8AVB3"/>
<dbReference type="GO" id="GO:0006955">
    <property type="term" value="P:immune response"/>
    <property type="evidence" value="ECO:0000318"/>
    <property type="project" value="GO_Central"/>
</dbReference>
<name>A0A5F8AVB3_MACMU</name>